<feature type="transmembrane region" description="Helical" evidence="5">
    <location>
        <begin position="370"/>
        <end position="390"/>
    </location>
</feature>
<name>A0AAJ0HIZ7_9PEZI</name>
<feature type="transmembrane region" description="Helical" evidence="5">
    <location>
        <begin position="201"/>
        <end position="218"/>
    </location>
</feature>
<dbReference type="Proteomes" id="UP001275084">
    <property type="component" value="Unassembled WGS sequence"/>
</dbReference>
<dbReference type="Gene3D" id="1.20.1250.20">
    <property type="entry name" value="MFS general substrate transporter like domains"/>
    <property type="match status" value="1"/>
</dbReference>
<evidence type="ECO:0000259" key="6">
    <source>
        <dbReference type="PROSITE" id="PS50850"/>
    </source>
</evidence>
<evidence type="ECO:0000256" key="2">
    <source>
        <dbReference type="ARBA" id="ARBA00022692"/>
    </source>
</evidence>
<feature type="transmembrane region" description="Helical" evidence="5">
    <location>
        <begin position="339"/>
        <end position="358"/>
    </location>
</feature>
<feature type="transmembrane region" description="Helical" evidence="5">
    <location>
        <begin position="162"/>
        <end position="181"/>
    </location>
</feature>
<evidence type="ECO:0000313" key="7">
    <source>
        <dbReference type="EMBL" id="KAK3353521.1"/>
    </source>
</evidence>
<dbReference type="GO" id="GO:0022857">
    <property type="term" value="F:transmembrane transporter activity"/>
    <property type="evidence" value="ECO:0007669"/>
    <property type="project" value="InterPro"/>
</dbReference>
<feature type="transmembrane region" description="Helical" evidence="5">
    <location>
        <begin position="311"/>
        <end position="332"/>
    </location>
</feature>
<feature type="transmembrane region" description="Helical" evidence="5">
    <location>
        <begin position="12"/>
        <end position="34"/>
    </location>
</feature>
<dbReference type="InterPro" id="IPR020846">
    <property type="entry name" value="MFS_dom"/>
</dbReference>
<gene>
    <name evidence="7" type="ORF">B0T25DRAFT_455144</name>
</gene>
<dbReference type="AlphaFoldDB" id="A0AAJ0HIZ7"/>
<dbReference type="PANTHER" id="PTHR23501">
    <property type="entry name" value="MAJOR FACILITATOR SUPERFAMILY"/>
    <property type="match status" value="1"/>
</dbReference>
<dbReference type="SUPFAM" id="SSF103473">
    <property type="entry name" value="MFS general substrate transporter"/>
    <property type="match status" value="1"/>
</dbReference>
<proteinExistence type="predicted"/>
<evidence type="ECO:0000256" key="4">
    <source>
        <dbReference type="ARBA" id="ARBA00023136"/>
    </source>
</evidence>
<evidence type="ECO:0000256" key="5">
    <source>
        <dbReference type="SAM" id="Phobius"/>
    </source>
</evidence>
<keyword evidence="3 5" id="KW-1133">Transmembrane helix</keyword>
<evidence type="ECO:0000256" key="1">
    <source>
        <dbReference type="ARBA" id="ARBA00004141"/>
    </source>
</evidence>
<organism evidence="7 8">
    <name type="scientific">Lasiosphaeria hispida</name>
    <dbReference type="NCBI Taxonomy" id="260671"/>
    <lineage>
        <taxon>Eukaryota</taxon>
        <taxon>Fungi</taxon>
        <taxon>Dikarya</taxon>
        <taxon>Ascomycota</taxon>
        <taxon>Pezizomycotina</taxon>
        <taxon>Sordariomycetes</taxon>
        <taxon>Sordariomycetidae</taxon>
        <taxon>Sordariales</taxon>
        <taxon>Lasiosphaeriaceae</taxon>
        <taxon>Lasiosphaeria</taxon>
    </lineage>
</organism>
<evidence type="ECO:0000256" key="3">
    <source>
        <dbReference type="ARBA" id="ARBA00022989"/>
    </source>
</evidence>
<dbReference type="InterPro" id="IPR011701">
    <property type="entry name" value="MFS"/>
</dbReference>
<feature type="transmembrane region" description="Helical" evidence="5">
    <location>
        <begin position="73"/>
        <end position="93"/>
    </location>
</feature>
<feature type="transmembrane region" description="Helical" evidence="5">
    <location>
        <begin position="274"/>
        <end position="296"/>
    </location>
</feature>
<keyword evidence="2 5" id="KW-0812">Transmembrane</keyword>
<feature type="transmembrane region" description="Helical" evidence="5">
    <location>
        <begin position="46"/>
        <end position="66"/>
    </location>
</feature>
<feature type="transmembrane region" description="Helical" evidence="5">
    <location>
        <begin position="411"/>
        <end position="428"/>
    </location>
</feature>
<comment type="subcellular location">
    <subcellularLocation>
        <location evidence="1">Membrane</location>
        <topology evidence="1">Multi-pass membrane protein</topology>
    </subcellularLocation>
</comment>
<dbReference type="EMBL" id="JAUIQD010000004">
    <property type="protein sequence ID" value="KAK3353521.1"/>
    <property type="molecule type" value="Genomic_DNA"/>
</dbReference>
<accession>A0AAJ0HIZ7</accession>
<feature type="transmembrane region" description="Helical" evidence="5">
    <location>
        <begin position="230"/>
        <end position="253"/>
    </location>
</feature>
<sequence>MGKTDEAGPRSSLAFGFFLAVLDSSIVATSMYAIAIEFHEIETINWVALAYTLSNLSCVVLFARISDVVGRRAAYLAAYFIFVAFSLACGFAQSLNQLIAFRALQGIGGSGLYSLTMIIFPEITPDKYQQYVAGIIGIVLAVSGVLGPLLGGILTQYATWRWVFWINGPIGGTAALIFLFAWPDEKYLPSLQRRKWKELDFPGAFLLVAAAVLIVFPFQNASTDGRWSEAIFLAPLLSGLASLAALFAWQVYLERRWPGKIAATIPLVLLRNRAFTATVLNTILMGFPYFVAIYVFPIRFQIVNGKSPLDAGLMLLPMLAATAIGSMVGGVINNKKNMLAETLMVAGIFMVIGCAAETTATSTDAVEPRVLGFLAFIGLGFGLSATASTMSGIMESPIREHASAQGLISQVRILGGSIGIAASSAVLGTKIRSSGSAGAEQLSHSGSGVGVLSPELQAAIRTAYTDALHEDMIVCCAVVAVGVLCAAGVWRRNRLPLQEQLKERYDIEAQRRAEVEASKAQGDAKFGV</sequence>
<keyword evidence="4 5" id="KW-0472">Membrane</keyword>
<feature type="transmembrane region" description="Helical" evidence="5">
    <location>
        <begin position="471"/>
        <end position="490"/>
    </location>
</feature>
<dbReference type="PANTHER" id="PTHR23501:SF43">
    <property type="entry name" value="MULTIDRUG TRANSPORTER, PUTATIVE (AFU_ORTHOLOGUE AFUA_6G03040)-RELATED"/>
    <property type="match status" value="1"/>
</dbReference>
<feature type="domain" description="Major facilitator superfamily (MFS) profile" evidence="6">
    <location>
        <begin position="9"/>
        <end position="494"/>
    </location>
</feature>
<dbReference type="Gene3D" id="1.20.1720.10">
    <property type="entry name" value="Multidrug resistance protein D"/>
    <property type="match status" value="1"/>
</dbReference>
<dbReference type="GO" id="GO:0005886">
    <property type="term" value="C:plasma membrane"/>
    <property type="evidence" value="ECO:0007669"/>
    <property type="project" value="TreeGrafter"/>
</dbReference>
<dbReference type="PROSITE" id="PS50850">
    <property type="entry name" value="MFS"/>
    <property type="match status" value="1"/>
</dbReference>
<dbReference type="Pfam" id="PF07690">
    <property type="entry name" value="MFS_1"/>
    <property type="match status" value="1"/>
</dbReference>
<protein>
    <submittedName>
        <fullName evidence="7">Major facilitator superfamily transporter</fullName>
    </submittedName>
</protein>
<feature type="transmembrane region" description="Helical" evidence="5">
    <location>
        <begin position="131"/>
        <end position="150"/>
    </location>
</feature>
<comment type="caution">
    <text evidence="7">The sequence shown here is derived from an EMBL/GenBank/DDBJ whole genome shotgun (WGS) entry which is preliminary data.</text>
</comment>
<keyword evidence="8" id="KW-1185">Reference proteome</keyword>
<dbReference type="InterPro" id="IPR036259">
    <property type="entry name" value="MFS_trans_sf"/>
</dbReference>
<evidence type="ECO:0000313" key="8">
    <source>
        <dbReference type="Proteomes" id="UP001275084"/>
    </source>
</evidence>
<reference evidence="7" key="2">
    <citation type="submission" date="2023-06" db="EMBL/GenBank/DDBJ databases">
        <authorList>
            <consortium name="Lawrence Berkeley National Laboratory"/>
            <person name="Haridas S."/>
            <person name="Hensen N."/>
            <person name="Bonometti L."/>
            <person name="Westerberg I."/>
            <person name="Brannstrom I.O."/>
            <person name="Guillou S."/>
            <person name="Cros-Aarteil S."/>
            <person name="Calhoun S."/>
            <person name="Kuo A."/>
            <person name="Mondo S."/>
            <person name="Pangilinan J."/>
            <person name="Riley R."/>
            <person name="Labutti K."/>
            <person name="Andreopoulos B."/>
            <person name="Lipzen A."/>
            <person name="Chen C."/>
            <person name="Yanf M."/>
            <person name="Daum C."/>
            <person name="Ng V."/>
            <person name="Clum A."/>
            <person name="Steindorff A."/>
            <person name="Ohm R."/>
            <person name="Martin F."/>
            <person name="Silar P."/>
            <person name="Natvig D."/>
            <person name="Lalanne C."/>
            <person name="Gautier V."/>
            <person name="Ament-Velasquez S.L."/>
            <person name="Kruys A."/>
            <person name="Hutchinson M.I."/>
            <person name="Powell A.J."/>
            <person name="Barry K."/>
            <person name="Miller A.N."/>
            <person name="Grigoriev I.V."/>
            <person name="Debuchy R."/>
            <person name="Gladieux P."/>
            <person name="Thoren M.H."/>
            <person name="Johannesson H."/>
        </authorList>
    </citation>
    <scope>NUCLEOTIDE SEQUENCE</scope>
    <source>
        <strain evidence="7">CBS 955.72</strain>
    </source>
</reference>
<feature type="transmembrane region" description="Helical" evidence="5">
    <location>
        <begin position="99"/>
        <end position="119"/>
    </location>
</feature>
<reference evidence="7" key="1">
    <citation type="journal article" date="2023" name="Mol. Phylogenet. Evol.">
        <title>Genome-scale phylogeny and comparative genomics of the fungal order Sordariales.</title>
        <authorList>
            <person name="Hensen N."/>
            <person name="Bonometti L."/>
            <person name="Westerberg I."/>
            <person name="Brannstrom I.O."/>
            <person name="Guillou S."/>
            <person name="Cros-Aarteil S."/>
            <person name="Calhoun S."/>
            <person name="Haridas S."/>
            <person name="Kuo A."/>
            <person name="Mondo S."/>
            <person name="Pangilinan J."/>
            <person name="Riley R."/>
            <person name="LaButti K."/>
            <person name="Andreopoulos B."/>
            <person name="Lipzen A."/>
            <person name="Chen C."/>
            <person name="Yan M."/>
            <person name="Daum C."/>
            <person name="Ng V."/>
            <person name="Clum A."/>
            <person name="Steindorff A."/>
            <person name="Ohm R.A."/>
            <person name="Martin F."/>
            <person name="Silar P."/>
            <person name="Natvig D.O."/>
            <person name="Lalanne C."/>
            <person name="Gautier V."/>
            <person name="Ament-Velasquez S.L."/>
            <person name="Kruys A."/>
            <person name="Hutchinson M.I."/>
            <person name="Powell A.J."/>
            <person name="Barry K."/>
            <person name="Miller A.N."/>
            <person name="Grigoriev I.V."/>
            <person name="Debuchy R."/>
            <person name="Gladieux P."/>
            <person name="Hiltunen Thoren M."/>
            <person name="Johannesson H."/>
        </authorList>
    </citation>
    <scope>NUCLEOTIDE SEQUENCE</scope>
    <source>
        <strain evidence="7">CBS 955.72</strain>
    </source>
</reference>